<dbReference type="Gene3D" id="3.30.530.20">
    <property type="match status" value="1"/>
</dbReference>
<dbReference type="InterPro" id="IPR005031">
    <property type="entry name" value="COQ10_START"/>
</dbReference>
<name>A0ABY4SBG7_AQUTE</name>
<protein>
    <submittedName>
        <fullName evidence="3">Type II toxin-antitoxin system RatA family toxin</fullName>
    </submittedName>
</protein>
<dbReference type="EMBL" id="CP097636">
    <property type="protein sequence ID" value="URI08579.1"/>
    <property type="molecule type" value="Genomic_DNA"/>
</dbReference>
<sequence>MKHVKKSVLLWYSPQEMYELVSKVEDYPKFLPWCEQAEVLSRDDSGMTARLHLKYLGVRQAFTTRNVNVPGESMRMHLVDGPFSTLEGTWLFKPVGQGDQQACKVEFDLEYAFSSRTLSAAVSPVFDRIANTFVDSFVKRAEAVYGNR</sequence>
<gene>
    <name evidence="3" type="ORF">MW290_23655</name>
</gene>
<dbReference type="Pfam" id="PF03364">
    <property type="entry name" value="Polyketide_cyc"/>
    <property type="match status" value="1"/>
</dbReference>
<accession>A0ABY4SBG7</accession>
<evidence type="ECO:0000259" key="2">
    <source>
        <dbReference type="Pfam" id="PF03364"/>
    </source>
</evidence>
<evidence type="ECO:0000313" key="4">
    <source>
        <dbReference type="Proteomes" id="UP001056201"/>
    </source>
</evidence>
<comment type="similarity">
    <text evidence="1">Belongs to the ribosome association toxin RatA family.</text>
</comment>
<feature type="domain" description="Coenzyme Q-binding protein COQ10 START" evidence="2">
    <location>
        <begin position="12"/>
        <end position="137"/>
    </location>
</feature>
<dbReference type="SUPFAM" id="SSF55961">
    <property type="entry name" value="Bet v1-like"/>
    <property type="match status" value="1"/>
</dbReference>
<dbReference type="RefSeq" id="WP_250196801.1">
    <property type="nucleotide sequence ID" value="NZ_CP097636.1"/>
</dbReference>
<keyword evidence="4" id="KW-1185">Reference proteome</keyword>
<dbReference type="Proteomes" id="UP001056201">
    <property type="component" value="Chromosome 2"/>
</dbReference>
<proteinExistence type="inferred from homology"/>
<dbReference type="CDD" id="cd07813">
    <property type="entry name" value="COQ10p_like"/>
    <property type="match status" value="1"/>
</dbReference>
<dbReference type="PANTHER" id="PTHR12901">
    <property type="entry name" value="SPERM PROTEIN HOMOLOG"/>
    <property type="match status" value="1"/>
</dbReference>
<evidence type="ECO:0000256" key="1">
    <source>
        <dbReference type="ARBA" id="ARBA00008918"/>
    </source>
</evidence>
<evidence type="ECO:0000313" key="3">
    <source>
        <dbReference type="EMBL" id="URI08579.1"/>
    </source>
</evidence>
<dbReference type="InterPro" id="IPR023393">
    <property type="entry name" value="START-like_dom_sf"/>
</dbReference>
<organism evidence="3 4">
    <name type="scientific">Aquincola tertiaricarbonis</name>
    <dbReference type="NCBI Taxonomy" id="391953"/>
    <lineage>
        <taxon>Bacteria</taxon>
        <taxon>Pseudomonadati</taxon>
        <taxon>Pseudomonadota</taxon>
        <taxon>Betaproteobacteria</taxon>
        <taxon>Burkholderiales</taxon>
        <taxon>Sphaerotilaceae</taxon>
        <taxon>Aquincola</taxon>
    </lineage>
</organism>
<dbReference type="InterPro" id="IPR044996">
    <property type="entry name" value="COQ10-like"/>
</dbReference>
<reference evidence="3" key="1">
    <citation type="submission" date="2022-05" db="EMBL/GenBank/DDBJ databases">
        <title>An RpoN-dependent PEP-CTERM gene is involved in floc formation of an Aquincola tertiaricarbonis strain.</title>
        <authorList>
            <person name="Qiu D."/>
            <person name="Xia M."/>
        </authorList>
    </citation>
    <scope>NUCLEOTIDE SEQUENCE</scope>
    <source>
        <strain evidence="3">RN12</strain>
    </source>
</reference>
<dbReference type="PANTHER" id="PTHR12901:SF10">
    <property type="entry name" value="COENZYME Q-BINDING PROTEIN COQ10, MITOCHONDRIAL"/>
    <property type="match status" value="1"/>
</dbReference>